<sequence>MPFQYNRTFGQNPFRNNATVEAWEAILPLGQGSVQFPPKSSQVHTLSVAHQLHCLWSIHQAFYIMEEARDASPGPQAGVPDGEGPDIFSHVRHCFDYLRQSLICAGDTTLEPVDPKLGGVTGWGNLRVCRDFDEIKAWAEGHRMSNYRGFLKTAGSHHHAAMNGGGKVGSG</sequence>
<dbReference type="OrthoDB" id="3687641at2759"/>
<comment type="caution">
    <text evidence="4">The sequence shown here is derived from an EMBL/GenBank/DDBJ whole genome shotgun (WGS) entry which is preliminary data.</text>
</comment>
<protein>
    <recommendedName>
        <fullName evidence="6">Oxidase ustYa</fullName>
    </recommendedName>
</protein>
<dbReference type="PANTHER" id="PTHR33365:SF11">
    <property type="entry name" value="TAT PATHWAY SIGNAL SEQUENCE"/>
    <property type="match status" value="1"/>
</dbReference>
<dbReference type="EMBL" id="CABFNO020001546">
    <property type="protein sequence ID" value="CAG9998311.1"/>
    <property type="molecule type" value="Genomic_DNA"/>
</dbReference>
<evidence type="ECO:0000256" key="3">
    <source>
        <dbReference type="ARBA" id="ARBA00035112"/>
    </source>
</evidence>
<dbReference type="GO" id="GO:0016491">
    <property type="term" value="F:oxidoreductase activity"/>
    <property type="evidence" value="ECO:0007669"/>
    <property type="project" value="UniProtKB-KW"/>
</dbReference>
<dbReference type="AlphaFoldDB" id="A0A9N9Y799"/>
<dbReference type="Proteomes" id="UP000754883">
    <property type="component" value="Unassembled WGS sequence"/>
</dbReference>
<dbReference type="PANTHER" id="PTHR33365">
    <property type="entry name" value="YALI0B05434P"/>
    <property type="match status" value="1"/>
</dbReference>
<comment type="pathway">
    <text evidence="1">Mycotoxin biosynthesis.</text>
</comment>
<dbReference type="GO" id="GO:0043386">
    <property type="term" value="P:mycotoxin biosynthetic process"/>
    <property type="evidence" value="ECO:0007669"/>
    <property type="project" value="InterPro"/>
</dbReference>
<evidence type="ECO:0000256" key="1">
    <source>
        <dbReference type="ARBA" id="ARBA00004685"/>
    </source>
</evidence>
<proteinExistence type="inferred from homology"/>
<dbReference type="Pfam" id="PF11807">
    <property type="entry name" value="UstYa"/>
    <property type="match status" value="1"/>
</dbReference>
<accession>A0A9N9Y799</accession>
<evidence type="ECO:0000313" key="5">
    <source>
        <dbReference type="Proteomes" id="UP000754883"/>
    </source>
</evidence>
<comment type="similarity">
    <text evidence="3">Belongs to the ustYa family.</text>
</comment>
<gene>
    <name evidence="4" type="ORF">CBYS24578_00003607</name>
</gene>
<evidence type="ECO:0008006" key="6">
    <source>
        <dbReference type="Google" id="ProtNLM"/>
    </source>
</evidence>
<evidence type="ECO:0000313" key="4">
    <source>
        <dbReference type="EMBL" id="CAG9998311.1"/>
    </source>
</evidence>
<keyword evidence="2" id="KW-0560">Oxidoreductase</keyword>
<name>A0A9N9Y799_9HYPO</name>
<evidence type="ECO:0000256" key="2">
    <source>
        <dbReference type="ARBA" id="ARBA00023002"/>
    </source>
</evidence>
<dbReference type="InterPro" id="IPR021765">
    <property type="entry name" value="UstYa-like"/>
</dbReference>
<reference evidence="4" key="1">
    <citation type="submission" date="2021-10" db="EMBL/GenBank/DDBJ databases">
        <authorList>
            <person name="Piombo E."/>
        </authorList>
    </citation>
    <scope>NUCLEOTIDE SEQUENCE</scope>
</reference>
<keyword evidence="5" id="KW-1185">Reference proteome</keyword>
<organism evidence="4 5">
    <name type="scientific">Clonostachys byssicola</name>
    <dbReference type="NCBI Taxonomy" id="160290"/>
    <lineage>
        <taxon>Eukaryota</taxon>
        <taxon>Fungi</taxon>
        <taxon>Dikarya</taxon>
        <taxon>Ascomycota</taxon>
        <taxon>Pezizomycotina</taxon>
        <taxon>Sordariomycetes</taxon>
        <taxon>Hypocreomycetidae</taxon>
        <taxon>Hypocreales</taxon>
        <taxon>Bionectriaceae</taxon>
        <taxon>Clonostachys</taxon>
    </lineage>
</organism>